<evidence type="ECO:0000259" key="11">
    <source>
        <dbReference type="PROSITE" id="PS50975"/>
    </source>
</evidence>
<dbReference type="SUPFAM" id="SSF52440">
    <property type="entry name" value="PreATP-grasp domain"/>
    <property type="match status" value="1"/>
</dbReference>
<dbReference type="Gene3D" id="3.30.470.20">
    <property type="entry name" value="ATP-grasp fold, B domain"/>
    <property type="match status" value="1"/>
</dbReference>
<evidence type="ECO:0000256" key="3">
    <source>
        <dbReference type="ARBA" id="ARBA00022598"/>
    </source>
</evidence>
<evidence type="ECO:0000256" key="2">
    <source>
        <dbReference type="ARBA" id="ARBA00001946"/>
    </source>
</evidence>
<proteinExistence type="predicted"/>
<dbReference type="Gene3D" id="3.40.50.20">
    <property type="match status" value="1"/>
</dbReference>
<dbReference type="PROSITE" id="PS50975">
    <property type="entry name" value="ATP_GRASP"/>
    <property type="match status" value="1"/>
</dbReference>
<dbReference type="Pfam" id="PF06973">
    <property type="entry name" value="DUF1297"/>
    <property type="match status" value="1"/>
</dbReference>
<keyword evidence="3" id="KW-0436">Ligase</keyword>
<feature type="domain" description="ATP-grasp" evidence="11">
    <location>
        <begin position="103"/>
        <end position="356"/>
    </location>
</feature>
<keyword evidence="4" id="KW-0479">Metal-binding</keyword>
<comment type="cofactor">
    <cofactor evidence="2">
        <name>Mg(2+)</name>
        <dbReference type="ChEBI" id="CHEBI:18420"/>
    </cofactor>
</comment>
<evidence type="ECO:0000313" key="12">
    <source>
        <dbReference type="EMBL" id="PUA31907.1"/>
    </source>
</evidence>
<keyword evidence="8" id="KW-0460">Magnesium</keyword>
<dbReference type="PIRSF" id="PIRSF004602">
    <property type="entry name" value="ATPgrasp_PurP"/>
    <property type="match status" value="1"/>
</dbReference>
<protein>
    <submittedName>
        <fullName evidence="12">5-formaminoimidazole-4-carboxamide-1-(Beta)-D-ribofuranosyl 5'-monophosphate synthetase</fullName>
    </submittedName>
</protein>
<dbReference type="AlphaFoldDB" id="A0A2R7Y3G3"/>
<evidence type="ECO:0000256" key="1">
    <source>
        <dbReference type="ARBA" id="ARBA00001936"/>
    </source>
</evidence>
<comment type="cofactor">
    <cofactor evidence="1">
        <name>Mn(2+)</name>
        <dbReference type="ChEBI" id="CHEBI:29035"/>
    </cofactor>
</comment>
<evidence type="ECO:0000256" key="8">
    <source>
        <dbReference type="ARBA" id="ARBA00022842"/>
    </source>
</evidence>
<keyword evidence="5 10" id="KW-0547">Nucleotide-binding</keyword>
<dbReference type="PANTHER" id="PTHR38147:SF1">
    <property type="entry name" value="5-FORMAMINOIMIDAZOLE-4-CARBOXAMIDE-1-(BETA)-D-RIBOFURANOSYL 5'-MONOPHOSPHATE SYNTHETASE"/>
    <property type="match status" value="1"/>
</dbReference>
<dbReference type="InterPro" id="IPR011761">
    <property type="entry name" value="ATP-grasp"/>
</dbReference>
<dbReference type="Proteomes" id="UP000244066">
    <property type="component" value="Unassembled WGS sequence"/>
</dbReference>
<reference evidence="12 13" key="1">
    <citation type="submission" date="2017-04" db="EMBL/GenBank/DDBJ databases">
        <title>Draft Aigarchaeota genome from a New Zealand hot spring.</title>
        <authorList>
            <person name="Reysenbach A.-L."/>
            <person name="Donaho J.A."/>
            <person name="Gerhart J."/>
            <person name="Kelley J.F."/>
            <person name="Kouba K."/>
            <person name="Podar M."/>
            <person name="Stott M."/>
        </authorList>
    </citation>
    <scope>NUCLEOTIDE SEQUENCE [LARGE SCALE GENOMIC DNA]</scope>
    <source>
        <strain evidence="12">NZ13_MG1</strain>
    </source>
</reference>
<dbReference type="InterPro" id="IPR016185">
    <property type="entry name" value="PreATP-grasp_dom_sf"/>
</dbReference>
<dbReference type="InterPro" id="IPR013815">
    <property type="entry name" value="ATP_grasp_subdomain_1"/>
</dbReference>
<evidence type="ECO:0000256" key="9">
    <source>
        <dbReference type="ARBA" id="ARBA00023211"/>
    </source>
</evidence>
<keyword evidence="9" id="KW-0464">Manganese</keyword>
<keyword evidence="6" id="KW-0658">Purine biosynthesis</keyword>
<sequence length="365" mass="41513">MIDRSKVFELIEGYDRGALSVGCIGSHSALEVFDGAKDEGLSTVAVCQKDRMRAYTHFKRIVDRIIVVDRFSDVLREDVMERLRALSSVFVPNRSFTTYVPYEGIENRFFVPIFGNRALLKAEERWAEKNQYYLLSKAGIRTPLRFGSPDEIDRPVIVKVQEAKRRAERAFFVASSPSDYRRKARERVEAGLISEEELSSAVIEEFVVGTLFNFNYFYSPINESLEFLGADRRLQTNLYDFVNLPAKDQLEADILIQNIEVGHQPASVRESLLEKVIEAGERFVEAVREEYPPGVIGPFALQGAINKDLEFVVFDVSLRVPGSPMLGTTSPYSKYHYGFVLGVGRRIAMEIRRAAEQDRLKEVVT</sequence>
<dbReference type="PANTHER" id="PTHR38147">
    <property type="entry name" value="5-FORMAMINOIMIDAZOLE-4-CARBOXAMIDE-1-(BETA)-D-RIBOFURANOSYL 5'-MONOPHOSPHATE SYNTHETASE-RELATED"/>
    <property type="match status" value="1"/>
</dbReference>
<accession>A0A2R7Y3G3</accession>
<dbReference type="SUPFAM" id="SSF56059">
    <property type="entry name" value="Glutathione synthetase ATP-binding domain-like"/>
    <property type="match status" value="1"/>
</dbReference>
<evidence type="ECO:0000313" key="13">
    <source>
        <dbReference type="Proteomes" id="UP000244066"/>
    </source>
</evidence>
<dbReference type="EMBL" id="NDWU01000012">
    <property type="protein sequence ID" value="PUA31907.1"/>
    <property type="molecule type" value="Genomic_DNA"/>
</dbReference>
<evidence type="ECO:0000256" key="7">
    <source>
        <dbReference type="ARBA" id="ARBA00022840"/>
    </source>
</evidence>
<gene>
    <name evidence="12" type="ORF">B9J98_05130</name>
</gene>
<dbReference type="Pfam" id="PF06849">
    <property type="entry name" value="DUF1246"/>
    <property type="match status" value="1"/>
</dbReference>
<dbReference type="GO" id="GO:0005524">
    <property type="term" value="F:ATP binding"/>
    <property type="evidence" value="ECO:0007669"/>
    <property type="project" value="UniProtKB-UniRule"/>
</dbReference>
<dbReference type="GO" id="GO:0016879">
    <property type="term" value="F:ligase activity, forming carbon-nitrogen bonds"/>
    <property type="evidence" value="ECO:0007669"/>
    <property type="project" value="InterPro"/>
</dbReference>
<keyword evidence="7 10" id="KW-0067">ATP-binding</keyword>
<dbReference type="GO" id="GO:0006188">
    <property type="term" value="P:IMP biosynthetic process"/>
    <property type="evidence" value="ECO:0007669"/>
    <property type="project" value="InterPro"/>
</dbReference>
<evidence type="ECO:0000256" key="4">
    <source>
        <dbReference type="ARBA" id="ARBA00022723"/>
    </source>
</evidence>
<comment type="caution">
    <text evidence="12">The sequence shown here is derived from an EMBL/GenBank/DDBJ whole genome shotgun (WGS) entry which is preliminary data.</text>
</comment>
<dbReference type="GO" id="GO:0000287">
    <property type="term" value="F:magnesium ion binding"/>
    <property type="evidence" value="ECO:0007669"/>
    <property type="project" value="InterPro"/>
</dbReference>
<evidence type="ECO:0000256" key="6">
    <source>
        <dbReference type="ARBA" id="ARBA00022755"/>
    </source>
</evidence>
<name>A0A2R7Y3G3_9ARCH</name>
<dbReference type="Gene3D" id="3.30.1490.20">
    <property type="entry name" value="ATP-grasp fold, A domain"/>
    <property type="match status" value="1"/>
</dbReference>
<dbReference type="InterPro" id="IPR009720">
    <property type="entry name" value="IMP_biosynth_PurP_C"/>
</dbReference>
<dbReference type="InterPro" id="IPR010672">
    <property type="entry name" value="IMP_biosynth_PurP_N"/>
</dbReference>
<evidence type="ECO:0000256" key="5">
    <source>
        <dbReference type="ARBA" id="ARBA00022741"/>
    </source>
</evidence>
<dbReference type="InterPro" id="IPR023656">
    <property type="entry name" value="IMP_biosynth_PurP"/>
</dbReference>
<evidence type="ECO:0000256" key="10">
    <source>
        <dbReference type="PROSITE-ProRule" id="PRU00409"/>
    </source>
</evidence>
<organism evidence="12 13">
    <name type="scientific">Candidatus Terraquivivens tikiterensis</name>
    <dbReference type="NCBI Taxonomy" id="1980982"/>
    <lineage>
        <taxon>Archaea</taxon>
        <taxon>Nitrososphaerota</taxon>
        <taxon>Candidatus Wolframiiraptoraceae</taxon>
        <taxon>Candidatus Terraquivivens</taxon>
    </lineage>
</organism>